<evidence type="ECO:0000313" key="2">
    <source>
        <dbReference type="RefSeq" id="XP_068070712.2"/>
    </source>
</evidence>
<dbReference type="RefSeq" id="XP_068070712.2">
    <property type="nucleotide sequence ID" value="XM_068214611.2"/>
</dbReference>
<sequence>MGTVKSRMKKVAPVTDKEREDPSISESQRDGSRLFGPSNRQTSERRFSVRRVQSDCNSEGQDSEFSAEDLGDEMDRILAECDLTLNRTSHKMPKTTGLYNGKIQVDDQVYSGRRTHEKNKVNPVNKPTSNVHEKVRPPKEMSCANPESPATAQGYGIDGGSFLSFPIIYDASEEDLMNTIERDFS</sequence>
<keyword evidence="1" id="KW-1185">Reference proteome</keyword>
<name>A0AB32T849_DANRE</name>
<dbReference type="AlphaFoldDB" id="A0AB32T849"/>
<evidence type="ECO:0000313" key="1">
    <source>
        <dbReference type="Proteomes" id="UP000000437"/>
    </source>
</evidence>
<dbReference type="Proteomes" id="UP000000437">
    <property type="component" value="Chromosome 17"/>
</dbReference>
<protein>
    <submittedName>
        <fullName evidence="2">Uncharacterized protein</fullName>
    </submittedName>
</protein>
<gene>
    <name evidence="2" type="primary">LOC137488117</name>
</gene>
<accession>A0AB32T849</accession>
<organism evidence="1 2">
    <name type="scientific">Danio rerio</name>
    <name type="common">Zebrafish</name>
    <name type="synonym">Brachydanio rerio</name>
    <dbReference type="NCBI Taxonomy" id="7955"/>
    <lineage>
        <taxon>Eukaryota</taxon>
        <taxon>Metazoa</taxon>
        <taxon>Chordata</taxon>
        <taxon>Craniata</taxon>
        <taxon>Vertebrata</taxon>
        <taxon>Euteleostomi</taxon>
        <taxon>Actinopterygii</taxon>
        <taxon>Neopterygii</taxon>
        <taxon>Teleostei</taxon>
        <taxon>Ostariophysi</taxon>
        <taxon>Cypriniformes</taxon>
        <taxon>Danionidae</taxon>
        <taxon>Danioninae</taxon>
        <taxon>Danio</taxon>
    </lineage>
</organism>
<reference evidence="2" key="1">
    <citation type="submission" date="2025-08" db="UniProtKB">
        <authorList>
            <consortium name="RefSeq"/>
        </authorList>
    </citation>
    <scope>IDENTIFICATION</scope>
    <source>
        <strain evidence="2">Tuebingen</strain>
        <tissue evidence="2">Fibroblasts and whole tissue</tissue>
    </source>
</reference>
<dbReference type="KEGG" id="dre:137488117"/>
<proteinExistence type="predicted"/>